<evidence type="ECO:0000313" key="2">
    <source>
        <dbReference type="Proteomes" id="UP000828390"/>
    </source>
</evidence>
<accession>A0A9D4MDI7</accession>
<organism evidence="1 2">
    <name type="scientific">Dreissena polymorpha</name>
    <name type="common">Zebra mussel</name>
    <name type="synonym">Mytilus polymorpha</name>
    <dbReference type="NCBI Taxonomy" id="45954"/>
    <lineage>
        <taxon>Eukaryota</taxon>
        <taxon>Metazoa</taxon>
        <taxon>Spiralia</taxon>
        <taxon>Lophotrochozoa</taxon>
        <taxon>Mollusca</taxon>
        <taxon>Bivalvia</taxon>
        <taxon>Autobranchia</taxon>
        <taxon>Heteroconchia</taxon>
        <taxon>Euheterodonta</taxon>
        <taxon>Imparidentia</taxon>
        <taxon>Neoheterodontei</taxon>
        <taxon>Myida</taxon>
        <taxon>Dreissenoidea</taxon>
        <taxon>Dreissenidae</taxon>
        <taxon>Dreissena</taxon>
    </lineage>
</organism>
<reference evidence="1" key="1">
    <citation type="journal article" date="2019" name="bioRxiv">
        <title>The Genome of the Zebra Mussel, Dreissena polymorpha: A Resource for Invasive Species Research.</title>
        <authorList>
            <person name="McCartney M.A."/>
            <person name="Auch B."/>
            <person name="Kono T."/>
            <person name="Mallez S."/>
            <person name="Zhang Y."/>
            <person name="Obille A."/>
            <person name="Becker A."/>
            <person name="Abrahante J.E."/>
            <person name="Garbe J."/>
            <person name="Badalamenti J.P."/>
            <person name="Herman A."/>
            <person name="Mangelson H."/>
            <person name="Liachko I."/>
            <person name="Sullivan S."/>
            <person name="Sone E.D."/>
            <person name="Koren S."/>
            <person name="Silverstein K.A.T."/>
            <person name="Beckman K.B."/>
            <person name="Gohl D.M."/>
        </authorList>
    </citation>
    <scope>NUCLEOTIDE SEQUENCE</scope>
    <source>
        <strain evidence="1">Duluth1</strain>
        <tissue evidence="1">Whole animal</tissue>
    </source>
</reference>
<keyword evidence="2" id="KW-1185">Reference proteome</keyword>
<evidence type="ECO:0000313" key="1">
    <source>
        <dbReference type="EMBL" id="KAH3873492.1"/>
    </source>
</evidence>
<reference evidence="1" key="2">
    <citation type="submission" date="2020-11" db="EMBL/GenBank/DDBJ databases">
        <authorList>
            <person name="McCartney M.A."/>
            <person name="Auch B."/>
            <person name="Kono T."/>
            <person name="Mallez S."/>
            <person name="Becker A."/>
            <person name="Gohl D.M."/>
            <person name="Silverstein K.A.T."/>
            <person name="Koren S."/>
            <person name="Bechman K.B."/>
            <person name="Herman A."/>
            <person name="Abrahante J.E."/>
            <person name="Garbe J."/>
        </authorList>
    </citation>
    <scope>NUCLEOTIDE SEQUENCE</scope>
    <source>
        <strain evidence="1">Duluth1</strain>
        <tissue evidence="1">Whole animal</tissue>
    </source>
</reference>
<proteinExistence type="predicted"/>
<protein>
    <submittedName>
        <fullName evidence="1">Uncharacterized protein</fullName>
    </submittedName>
</protein>
<gene>
    <name evidence="1" type="ORF">DPMN_036728</name>
</gene>
<comment type="caution">
    <text evidence="1">The sequence shown here is derived from an EMBL/GenBank/DDBJ whole genome shotgun (WGS) entry which is preliminary data.</text>
</comment>
<dbReference type="Proteomes" id="UP000828390">
    <property type="component" value="Unassembled WGS sequence"/>
</dbReference>
<name>A0A9D4MDI7_DREPO</name>
<dbReference type="EMBL" id="JAIWYP010000002">
    <property type="protein sequence ID" value="KAH3873492.1"/>
    <property type="molecule type" value="Genomic_DNA"/>
</dbReference>
<dbReference type="AlphaFoldDB" id="A0A9D4MDI7"/>
<sequence length="119" mass="13183">MDDDQYNDLLKDDKLARPANCDGLAVVKCNQLVCNLLPPNARTNDNTIQNFEMSVVKSATVLAKMVTKVATLEKEMKEKGSEDISFIIDDANDALTLLGQANRKIHLTCKGFVKARVEK</sequence>